<comment type="caution">
    <text evidence="1">The sequence shown here is derived from an EMBL/GenBank/DDBJ whole genome shotgun (WGS) entry which is preliminary data.</text>
</comment>
<keyword evidence="2" id="KW-1185">Reference proteome</keyword>
<accession>A0ACC2HRT2</accession>
<protein>
    <submittedName>
        <fullName evidence="1">Uncharacterized protein</fullName>
    </submittedName>
</protein>
<evidence type="ECO:0000313" key="2">
    <source>
        <dbReference type="Proteomes" id="UP001153334"/>
    </source>
</evidence>
<name>A0ACC2HRT2_9PEZI</name>
<dbReference type="Proteomes" id="UP001153334">
    <property type="component" value="Unassembled WGS sequence"/>
</dbReference>
<reference evidence="1" key="1">
    <citation type="submission" date="2022-11" db="EMBL/GenBank/DDBJ databases">
        <title>Genome Sequence of Nemania bipapillata.</title>
        <authorList>
            <person name="Buettner E."/>
        </authorList>
    </citation>
    <scope>NUCLEOTIDE SEQUENCE</scope>
    <source>
        <strain evidence="1">CP14</strain>
    </source>
</reference>
<evidence type="ECO:0000313" key="1">
    <source>
        <dbReference type="EMBL" id="KAJ8105560.1"/>
    </source>
</evidence>
<sequence>MDEDSTKNSGMSYDGAHADPMTASTSSNSSRHAPVQHLTLDAKAPEDSRYLVEMRCRMSDDKGKGMWEHIQQAYKERYGRKTKENLQMQLIRSVQSYAVWPEAEDQALKAAVEEYERRRYQEIRKIMKEKGGRRVWDWNDGSIAKRLVQMGVDEIDDRDPVKRTRRKRKSTRAA</sequence>
<organism evidence="1 2">
    <name type="scientific">Nemania bipapillata</name>
    <dbReference type="NCBI Taxonomy" id="110536"/>
    <lineage>
        <taxon>Eukaryota</taxon>
        <taxon>Fungi</taxon>
        <taxon>Dikarya</taxon>
        <taxon>Ascomycota</taxon>
        <taxon>Pezizomycotina</taxon>
        <taxon>Sordariomycetes</taxon>
        <taxon>Xylariomycetidae</taxon>
        <taxon>Xylariales</taxon>
        <taxon>Xylariaceae</taxon>
        <taxon>Nemania</taxon>
    </lineage>
</organism>
<gene>
    <name evidence="1" type="ORF">ONZ43_g7381</name>
</gene>
<proteinExistence type="predicted"/>
<dbReference type="EMBL" id="JAPESX010003170">
    <property type="protein sequence ID" value="KAJ8105560.1"/>
    <property type="molecule type" value="Genomic_DNA"/>
</dbReference>